<gene>
    <name evidence="2" type="ORF">BI308_25910</name>
</gene>
<organism evidence="2 3">
    <name type="scientific">Roseofilum reptotaenium AO1-A</name>
    <dbReference type="NCBI Taxonomy" id="1925591"/>
    <lineage>
        <taxon>Bacteria</taxon>
        <taxon>Bacillati</taxon>
        <taxon>Cyanobacteriota</taxon>
        <taxon>Cyanophyceae</taxon>
        <taxon>Desertifilales</taxon>
        <taxon>Desertifilaceae</taxon>
        <taxon>Roseofilum</taxon>
    </lineage>
</organism>
<dbReference type="EMBL" id="MLAW01000118">
    <property type="protein sequence ID" value="OJJ11381.1"/>
    <property type="molecule type" value="Genomic_DNA"/>
</dbReference>
<dbReference type="STRING" id="1925591.BI308_25910"/>
<evidence type="ECO:0000256" key="1">
    <source>
        <dbReference type="SAM" id="Phobius"/>
    </source>
</evidence>
<evidence type="ECO:0000313" key="2">
    <source>
        <dbReference type="EMBL" id="OJJ11381.1"/>
    </source>
</evidence>
<keyword evidence="1" id="KW-0472">Membrane</keyword>
<accession>A0A1L9QCF2</accession>
<feature type="transmembrane region" description="Helical" evidence="1">
    <location>
        <begin position="38"/>
        <end position="55"/>
    </location>
</feature>
<keyword evidence="1" id="KW-1133">Transmembrane helix</keyword>
<keyword evidence="1" id="KW-0812">Transmembrane</keyword>
<keyword evidence="3" id="KW-1185">Reference proteome</keyword>
<name>A0A1L9QCF2_9CYAN</name>
<reference evidence="2" key="1">
    <citation type="submission" date="2016-10" db="EMBL/GenBank/DDBJ databases">
        <title>CRISPR-Cas defence system in Roseofilum reptotaenium: evidence of a bacteriophage-cyanobacterium arms race in the coral black band disease.</title>
        <authorList>
            <person name="Buerger P."/>
            <person name="Wood-Charlson E.M."/>
            <person name="Weynberg K.D."/>
            <person name="Willis B."/>
            <person name="Van Oppen M.J."/>
        </authorList>
    </citation>
    <scope>NUCLEOTIDE SEQUENCE [LARGE SCALE GENOMIC DNA]</scope>
    <source>
        <strain evidence="2">AO1-A</strain>
    </source>
</reference>
<dbReference type="Proteomes" id="UP000183940">
    <property type="component" value="Unassembled WGS sequence"/>
</dbReference>
<protein>
    <submittedName>
        <fullName evidence="2">Uncharacterized protein</fullName>
    </submittedName>
</protein>
<evidence type="ECO:0000313" key="3">
    <source>
        <dbReference type="Proteomes" id="UP000183940"/>
    </source>
</evidence>
<comment type="caution">
    <text evidence="2">The sequence shown here is derived from an EMBL/GenBank/DDBJ whole genome shotgun (WGS) entry which is preliminary data.</text>
</comment>
<sequence>MTAASVIATSYALTTDNPVLMPWDAEATTVHPFVHSVGWSLLFGALPLWIWLAILNRRKKKEQDESDRQNAK</sequence>
<dbReference type="AlphaFoldDB" id="A0A1L9QCF2"/>
<proteinExistence type="predicted"/>